<feature type="signal peptide" evidence="1">
    <location>
        <begin position="1"/>
        <end position="27"/>
    </location>
</feature>
<sequence length="110" mass="12232">MMKQAIALEQVLMCSLFDLLFEVLGVAELLLREDVGEDSEGPEVPLMRRMSLPLAMEHAKKMVNGVFTRSVAVKLGRSKEVNYQHQHTFGELLFQLTPGVGEADISSTVQ</sequence>
<accession>A0A1Q9DS46</accession>
<comment type="caution">
    <text evidence="2">The sequence shown here is derived from an EMBL/GenBank/DDBJ whole genome shotgun (WGS) entry which is preliminary data.</text>
</comment>
<dbReference type="AlphaFoldDB" id="A0A1Q9DS46"/>
<evidence type="ECO:0000313" key="3">
    <source>
        <dbReference type="Proteomes" id="UP000186817"/>
    </source>
</evidence>
<keyword evidence="3" id="KW-1185">Reference proteome</keyword>
<name>A0A1Q9DS46_SYMMI</name>
<organism evidence="2 3">
    <name type="scientific">Symbiodinium microadriaticum</name>
    <name type="common">Dinoflagellate</name>
    <name type="synonym">Zooxanthella microadriatica</name>
    <dbReference type="NCBI Taxonomy" id="2951"/>
    <lineage>
        <taxon>Eukaryota</taxon>
        <taxon>Sar</taxon>
        <taxon>Alveolata</taxon>
        <taxon>Dinophyceae</taxon>
        <taxon>Suessiales</taxon>
        <taxon>Symbiodiniaceae</taxon>
        <taxon>Symbiodinium</taxon>
    </lineage>
</organism>
<feature type="chain" id="PRO_5012141460" evidence="1">
    <location>
        <begin position="28"/>
        <end position="110"/>
    </location>
</feature>
<dbReference type="OrthoDB" id="10619256at2759"/>
<reference evidence="2 3" key="1">
    <citation type="submission" date="2016-02" db="EMBL/GenBank/DDBJ databases">
        <title>Genome analysis of coral dinoflagellate symbionts highlights evolutionary adaptations to a symbiotic lifestyle.</title>
        <authorList>
            <person name="Aranda M."/>
            <person name="Li Y."/>
            <person name="Liew Y.J."/>
            <person name="Baumgarten S."/>
            <person name="Simakov O."/>
            <person name="Wilson M."/>
            <person name="Piel J."/>
            <person name="Ashoor H."/>
            <person name="Bougouffa S."/>
            <person name="Bajic V.B."/>
            <person name="Ryu T."/>
            <person name="Ravasi T."/>
            <person name="Bayer T."/>
            <person name="Micklem G."/>
            <person name="Kim H."/>
            <person name="Bhak J."/>
            <person name="Lajeunesse T.C."/>
            <person name="Voolstra C.R."/>
        </authorList>
    </citation>
    <scope>NUCLEOTIDE SEQUENCE [LARGE SCALE GENOMIC DNA]</scope>
    <source>
        <strain evidence="2 3">CCMP2467</strain>
    </source>
</reference>
<proteinExistence type="predicted"/>
<protein>
    <submittedName>
        <fullName evidence="2">Uncharacterized protein</fullName>
    </submittedName>
</protein>
<dbReference type="EMBL" id="LSRX01000412">
    <property type="protein sequence ID" value="OLP97991.1"/>
    <property type="molecule type" value="Genomic_DNA"/>
</dbReference>
<dbReference type="Proteomes" id="UP000186817">
    <property type="component" value="Unassembled WGS sequence"/>
</dbReference>
<gene>
    <name evidence="2" type="ORF">AK812_SmicGene19597</name>
</gene>
<evidence type="ECO:0000313" key="2">
    <source>
        <dbReference type="EMBL" id="OLP97991.1"/>
    </source>
</evidence>
<evidence type="ECO:0000256" key="1">
    <source>
        <dbReference type="SAM" id="SignalP"/>
    </source>
</evidence>
<keyword evidence="1" id="KW-0732">Signal</keyword>